<dbReference type="EC" id="2.-.-.-" evidence="2"/>
<feature type="domain" description="Glycosyl transferase family 25" evidence="1">
    <location>
        <begin position="25"/>
        <end position="144"/>
    </location>
</feature>
<dbReference type="InterPro" id="IPR002654">
    <property type="entry name" value="Glyco_trans_25"/>
</dbReference>
<dbReference type="Pfam" id="PF01755">
    <property type="entry name" value="Glyco_transf_25"/>
    <property type="match status" value="1"/>
</dbReference>
<dbReference type="OrthoDB" id="259382at2"/>
<reference evidence="2 3" key="1">
    <citation type="submission" date="2018-06" db="EMBL/GenBank/DDBJ databases">
        <authorList>
            <consortium name="Pathogen Informatics"/>
            <person name="Doyle S."/>
        </authorList>
    </citation>
    <scope>NUCLEOTIDE SEQUENCE [LARGE SCALE GENOMIC DNA]</scope>
    <source>
        <strain evidence="2 3">NCTC10684</strain>
    </source>
</reference>
<evidence type="ECO:0000259" key="1">
    <source>
        <dbReference type="Pfam" id="PF01755"/>
    </source>
</evidence>
<evidence type="ECO:0000313" key="2">
    <source>
        <dbReference type="EMBL" id="SUU90676.1"/>
    </source>
</evidence>
<name>A0A380WQT0_AMIAI</name>
<proteinExistence type="predicted"/>
<evidence type="ECO:0000313" key="3">
    <source>
        <dbReference type="Proteomes" id="UP000254701"/>
    </source>
</evidence>
<dbReference type="EMBL" id="UFSM01000001">
    <property type="protein sequence ID" value="SUU90676.1"/>
    <property type="molecule type" value="Genomic_DNA"/>
</dbReference>
<dbReference type="Proteomes" id="UP000254701">
    <property type="component" value="Unassembled WGS sequence"/>
</dbReference>
<sequence length="224" mass="24635">MEDQAKSLGVKLDRLAAVDGASLAKSEVLSAGALGCFQSHRAAWAMVAEVEDQYAAVFEDDTHLSSDLPKFLADQSWIPGDADIVHLGCARRHCEVTGKALPALGRKLYRPTGENASAEAYIISKHCAAKLHRDFVSIDREFDQILFNGGRPDLVIYKLFPALGIQDQFVSQSRFDGLISRPFAGRSAKLRGFAKVRHEFQRSMRQAASALGLVSTKRVRVGYR</sequence>
<keyword evidence="2" id="KW-0808">Transferase</keyword>
<gene>
    <name evidence="2" type="primary">lex1_5</name>
    <name evidence="2" type="ORF">NCTC10684_03934</name>
</gene>
<organism evidence="2 3">
    <name type="scientific">Aminobacter aminovorans</name>
    <name type="common">Chelatobacter heintzii</name>
    <dbReference type="NCBI Taxonomy" id="83263"/>
    <lineage>
        <taxon>Bacteria</taxon>
        <taxon>Pseudomonadati</taxon>
        <taxon>Pseudomonadota</taxon>
        <taxon>Alphaproteobacteria</taxon>
        <taxon>Hyphomicrobiales</taxon>
        <taxon>Phyllobacteriaceae</taxon>
        <taxon>Aminobacter</taxon>
    </lineage>
</organism>
<dbReference type="GO" id="GO:0016740">
    <property type="term" value="F:transferase activity"/>
    <property type="evidence" value="ECO:0007669"/>
    <property type="project" value="UniProtKB-KW"/>
</dbReference>
<protein>
    <submittedName>
        <fullName evidence="2">Lipooligosaccharide biosynthesis protein lex-1</fullName>
        <ecNumber evidence="2">2.-.-.-</ecNumber>
    </submittedName>
</protein>
<dbReference type="AlphaFoldDB" id="A0A380WQT0"/>
<accession>A0A380WQT0</accession>